<keyword evidence="6 8" id="KW-1015">Disulfide bond</keyword>
<evidence type="ECO:0000256" key="7">
    <source>
        <dbReference type="ARBA" id="ARBA00023180"/>
    </source>
</evidence>
<dbReference type="SMR" id="A0A287BNS4"/>
<dbReference type="GO" id="GO:0016020">
    <property type="term" value="C:membrane"/>
    <property type="evidence" value="ECO:0007669"/>
    <property type="project" value="UniProtKB-SubCell"/>
</dbReference>
<dbReference type="InParanoid" id="A0A287BNS4"/>
<dbReference type="SUPFAM" id="SSF57196">
    <property type="entry name" value="EGF/Laminin"/>
    <property type="match status" value="1"/>
</dbReference>
<dbReference type="InterPro" id="IPR036378">
    <property type="entry name" value="FAS1_dom_sf"/>
</dbReference>
<dbReference type="Bgee" id="ENSSSCG00000035651">
    <property type="expression patterns" value="Expressed in mesenteric lymph node and 7 other cell types or tissues"/>
</dbReference>
<dbReference type="AlphaFoldDB" id="A0A287BNS4"/>
<reference evidence="11" key="3">
    <citation type="submission" date="2025-09" db="UniProtKB">
        <authorList>
            <consortium name="Ensembl"/>
        </authorList>
    </citation>
    <scope>IDENTIFICATION</scope>
</reference>
<accession>A0A287BNS4</accession>
<dbReference type="STRING" id="9823.ENSSSCP00000058072"/>
<dbReference type="SMART" id="SM00181">
    <property type="entry name" value="EGF"/>
    <property type="match status" value="3"/>
</dbReference>
<name>A0A287BNS4_PIG</name>
<dbReference type="Proteomes" id="UP000008227">
    <property type="component" value="Unassembled WGS sequence"/>
</dbReference>
<evidence type="ECO:0000256" key="8">
    <source>
        <dbReference type="PROSITE-ProRule" id="PRU00076"/>
    </source>
</evidence>
<feature type="domain" description="EGF-like" evidence="9">
    <location>
        <begin position="1"/>
        <end position="17"/>
    </location>
</feature>
<evidence type="ECO:0000256" key="3">
    <source>
        <dbReference type="ARBA" id="ARBA00022692"/>
    </source>
</evidence>
<dbReference type="PANTHER" id="PTHR24038">
    <property type="entry name" value="STABILIN"/>
    <property type="match status" value="1"/>
</dbReference>
<dbReference type="PANTHER" id="PTHR24038:SF0">
    <property type="entry name" value="STABILIN-2"/>
    <property type="match status" value="1"/>
</dbReference>
<feature type="domain" description="FAS1" evidence="10">
    <location>
        <begin position="195"/>
        <end position="331"/>
    </location>
</feature>
<dbReference type="InterPro" id="IPR000742">
    <property type="entry name" value="EGF"/>
</dbReference>
<proteinExistence type="predicted"/>
<evidence type="ECO:0000256" key="2">
    <source>
        <dbReference type="ARBA" id="ARBA00022536"/>
    </source>
</evidence>
<evidence type="ECO:0000256" key="4">
    <source>
        <dbReference type="ARBA" id="ARBA00022989"/>
    </source>
</evidence>
<feature type="domain" description="EGF-like" evidence="9">
    <location>
        <begin position="61"/>
        <end position="100"/>
    </location>
</feature>
<dbReference type="Pfam" id="PF12947">
    <property type="entry name" value="EGF_3"/>
    <property type="match status" value="2"/>
</dbReference>
<dbReference type="PROSITE" id="PS01186">
    <property type="entry name" value="EGF_2"/>
    <property type="match status" value="3"/>
</dbReference>
<evidence type="ECO:0000313" key="11">
    <source>
        <dbReference type="Ensembl" id="ENSSSCP00000058072.2"/>
    </source>
</evidence>
<feature type="domain" description="FAS1" evidence="10">
    <location>
        <begin position="341"/>
        <end position="471"/>
    </location>
</feature>
<dbReference type="FunFam" id="2.10.25.10:FF:000477">
    <property type="entry name" value="Stabilin 2"/>
    <property type="match status" value="1"/>
</dbReference>
<dbReference type="Pfam" id="PF02469">
    <property type="entry name" value="Fasciclin"/>
    <property type="match status" value="2"/>
</dbReference>
<gene>
    <name evidence="11" type="primary">LOC110259119</name>
</gene>
<evidence type="ECO:0008006" key="13">
    <source>
        <dbReference type="Google" id="ProtNLM"/>
    </source>
</evidence>
<dbReference type="InterPro" id="IPR000782">
    <property type="entry name" value="FAS1_domain"/>
</dbReference>
<dbReference type="Gene3D" id="2.10.25.10">
    <property type="entry name" value="Laminin"/>
    <property type="match status" value="3"/>
</dbReference>
<keyword evidence="4" id="KW-1133">Transmembrane helix</keyword>
<dbReference type="SUPFAM" id="SSF82153">
    <property type="entry name" value="FAS1 domain"/>
    <property type="match status" value="2"/>
</dbReference>
<evidence type="ECO:0000259" key="9">
    <source>
        <dbReference type="PROSITE" id="PS50026"/>
    </source>
</evidence>
<dbReference type="FunFam" id="2.30.180.10:FF:000017">
    <property type="entry name" value="Stabilin 2"/>
    <property type="match status" value="1"/>
</dbReference>
<keyword evidence="5" id="KW-0472">Membrane</keyword>
<keyword evidence="12" id="KW-1185">Reference proteome</keyword>
<keyword evidence="3" id="KW-0812">Transmembrane</keyword>
<feature type="disulfide bond" evidence="8">
    <location>
        <begin position="7"/>
        <end position="16"/>
    </location>
</feature>
<evidence type="ECO:0000256" key="6">
    <source>
        <dbReference type="ARBA" id="ARBA00023157"/>
    </source>
</evidence>
<reference evidence="11" key="1">
    <citation type="journal article" date="2020" name="Gigascience">
        <title>An improved pig reference genome sequence to enable pig genetics and genomics research.</title>
        <authorList>
            <person name="Warr A."/>
            <person name="Affara N."/>
            <person name="Aken B."/>
            <person name="Beiki H."/>
            <person name="Bickhart D.M."/>
            <person name="Billis K."/>
            <person name="Chow W."/>
            <person name="Eory L."/>
            <person name="Finlayson H.A."/>
            <person name="Flicek P."/>
            <person name="Giron C.G."/>
            <person name="Griffin D.K."/>
            <person name="Hall R."/>
            <person name="Hannum G."/>
            <person name="Hourlier T."/>
            <person name="Howe K."/>
            <person name="Hume D.A."/>
            <person name="Izuogu O."/>
            <person name="Kim K."/>
            <person name="Koren S."/>
            <person name="Liu H."/>
            <person name="Manchanda N."/>
            <person name="Martin F.J."/>
            <person name="Nonneman D.J."/>
            <person name="O'Connor R.E."/>
            <person name="Phillippy A.M."/>
            <person name="Rohrer G.A."/>
            <person name="Rosen B.D."/>
            <person name="Rund L.A."/>
            <person name="Sargent C.A."/>
            <person name="Schook L.B."/>
            <person name="Schroeder S.G."/>
            <person name="Schwartz A.S."/>
            <person name="Skinner B.M."/>
            <person name="Talbot R."/>
            <person name="Tseng E."/>
            <person name="Tuggle C.K."/>
            <person name="Watson M."/>
            <person name="Smith T.P.L."/>
            <person name="Archibald A.L."/>
        </authorList>
    </citation>
    <scope>NUCLEOTIDE SEQUENCE [LARGE SCALE GENOMIC DNA]</scope>
    <source>
        <strain evidence="11">Duroc</strain>
    </source>
</reference>
<evidence type="ECO:0000256" key="5">
    <source>
        <dbReference type="ARBA" id="ARBA00023136"/>
    </source>
</evidence>
<dbReference type="Ensembl" id="ENSSSCT00000042070.3">
    <property type="protein sequence ID" value="ENSSSCP00000058072.2"/>
    <property type="gene ID" value="ENSSSCG00000035651.3"/>
</dbReference>
<dbReference type="PROSITE" id="PS50213">
    <property type="entry name" value="FAS1"/>
    <property type="match status" value="2"/>
</dbReference>
<comment type="subcellular location">
    <subcellularLocation>
        <location evidence="1">Membrane</location>
        <topology evidence="1">Single-pass membrane protein</topology>
    </subcellularLocation>
</comment>
<evidence type="ECO:0000256" key="1">
    <source>
        <dbReference type="ARBA" id="ARBA00004167"/>
    </source>
</evidence>
<evidence type="ECO:0000259" key="10">
    <source>
        <dbReference type="PROSITE" id="PS50213"/>
    </source>
</evidence>
<organism evidence="11 12">
    <name type="scientific">Sus scrofa</name>
    <name type="common">Pig</name>
    <dbReference type="NCBI Taxonomy" id="9823"/>
    <lineage>
        <taxon>Eukaryota</taxon>
        <taxon>Metazoa</taxon>
        <taxon>Chordata</taxon>
        <taxon>Craniata</taxon>
        <taxon>Vertebrata</taxon>
        <taxon>Euteleostomi</taxon>
        <taxon>Mammalia</taxon>
        <taxon>Eutheria</taxon>
        <taxon>Laurasiatheria</taxon>
        <taxon>Artiodactyla</taxon>
        <taxon>Suina</taxon>
        <taxon>Suidae</taxon>
        <taxon>Sus</taxon>
    </lineage>
</organism>
<dbReference type="FunFam" id="2.10.25.10:FF:000448">
    <property type="entry name" value="Stabilin 2"/>
    <property type="match status" value="1"/>
</dbReference>
<evidence type="ECO:0000313" key="12">
    <source>
        <dbReference type="Proteomes" id="UP000008227"/>
    </source>
</evidence>
<comment type="caution">
    <text evidence="8">Lacks conserved residue(s) required for the propagation of feature annotation.</text>
</comment>
<keyword evidence="7" id="KW-0325">Glycoprotein</keyword>
<dbReference type="PROSITE" id="PS50026">
    <property type="entry name" value="EGF_3"/>
    <property type="match status" value="3"/>
</dbReference>
<feature type="domain" description="EGF-like" evidence="9">
    <location>
        <begin position="146"/>
        <end position="186"/>
    </location>
</feature>
<protein>
    <recommendedName>
        <fullName evidence="13">Stabilin 2</fullName>
    </recommendedName>
</protein>
<dbReference type="PROSITE" id="PS00022">
    <property type="entry name" value="EGF_1"/>
    <property type="match status" value="1"/>
</dbReference>
<dbReference type="Gene3D" id="2.30.180.10">
    <property type="entry name" value="FAS1 domain"/>
    <property type="match status" value="2"/>
</dbReference>
<dbReference type="SMART" id="SM00554">
    <property type="entry name" value="FAS1"/>
    <property type="match status" value="2"/>
</dbReference>
<reference evidence="11" key="2">
    <citation type="submission" date="2025-08" db="UniProtKB">
        <authorList>
            <consortium name="Ensembl"/>
        </authorList>
    </citation>
    <scope>IDENTIFICATION</scope>
</reference>
<keyword evidence="2 8" id="KW-0245">EGF-like domain</keyword>
<sequence length="674" mass="73318">GDGTCECFSGYTGPNCDKPIPACAALFCPENSRCSPSSKDETTLECKCLPNYKSDGKSCEPINPCSQNICHPHAWCTYLGPNRHSCTCQEGYHGDGQVCFPVDPCQVNFGNCPTDSSVCRYDGPGQSHCECREHYHNFVPGVGCSMTDVCESHNPCHRDARCTTIAPGQTKCTCRKGYIGDGSRCYGNIMERLRELNTEPGGKWQGRLTSFISLLDKAYAWPLSNLGPFTLLLPTDKGLKGFNVKELLKDNEAARYFVKLHIIAGQMNTEQMTTLQMKTFYTLTGKSGEIFNGDKDNQVKLKLCGGKKKVNIIQGNIIASNGLLHILDRAMDKVAPTFESNNEQTIMTMLQPRYSKFRSLLEETNMGHALDEDGVGGPYTIFVPSNEALNNMKDGALDYLLSSEVLYHCILLTLTLEVATLISTPHIRSMANQVIRFNTTDNGQILANGVAMEETEVAAKNGRIYTLTGVLIPPSITPVLPHRCDETKREMKLGTCVSCSLVYWSKCPADSEPMVSGTNHLSRIEFELKKQAGNESTWGSWPGLCCPNGQGPCLCSQCADGLDGNGTCICQDDPNKYGPQCDKSKCRFQSCLLLLSPGPCSTATSRSTARVSGASWLVGTFLFITGISKVLGSQTAAGARLPGPTQNVSDRSPGGARGFAFLSSLLLCPHCWAL</sequence>
<dbReference type="InterPro" id="IPR024731">
    <property type="entry name" value="NELL2-like_EGF"/>
</dbReference>
<dbReference type="GeneTree" id="ENSGT00940000156566"/>